<dbReference type="InterPro" id="IPR013830">
    <property type="entry name" value="SGNH_hydro"/>
</dbReference>
<dbReference type="InterPro" id="IPR051532">
    <property type="entry name" value="Ester_Hydrolysis_Enzymes"/>
</dbReference>
<dbReference type="PANTHER" id="PTHR30383">
    <property type="entry name" value="THIOESTERASE 1/PROTEASE 1/LYSOPHOSPHOLIPASE L1"/>
    <property type="match status" value="1"/>
</dbReference>
<gene>
    <name evidence="2" type="ORF">AVDCRST_MAG28-558</name>
</gene>
<dbReference type="CDD" id="cd00229">
    <property type="entry name" value="SGNH_hydrolase"/>
    <property type="match status" value="1"/>
</dbReference>
<dbReference type="Pfam" id="PF13472">
    <property type="entry name" value="Lipase_GDSL_2"/>
    <property type="match status" value="1"/>
</dbReference>
<dbReference type="PROSITE" id="PS51257">
    <property type="entry name" value="PROKAR_LIPOPROTEIN"/>
    <property type="match status" value="1"/>
</dbReference>
<dbReference type="SUPFAM" id="SSF52266">
    <property type="entry name" value="SGNH hydrolase"/>
    <property type="match status" value="1"/>
</dbReference>
<dbReference type="InterPro" id="IPR036514">
    <property type="entry name" value="SGNH_hydro_sf"/>
</dbReference>
<evidence type="ECO:0000313" key="2">
    <source>
        <dbReference type="EMBL" id="CAA9442615.1"/>
    </source>
</evidence>
<dbReference type="EMBL" id="CADCVE010000014">
    <property type="protein sequence ID" value="CAA9442615.1"/>
    <property type="molecule type" value="Genomic_DNA"/>
</dbReference>
<feature type="domain" description="SGNH hydrolase-type esterase" evidence="1">
    <location>
        <begin position="58"/>
        <end position="261"/>
    </location>
</feature>
<dbReference type="PANTHER" id="PTHR30383:SF5">
    <property type="entry name" value="SGNH HYDROLASE-TYPE ESTERASE DOMAIN-CONTAINING PROTEIN"/>
    <property type="match status" value="1"/>
</dbReference>
<dbReference type="GO" id="GO:0004622">
    <property type="term" value="F:phosphatidylcholine lysophospholipase activity"/>
    <property type="evidence" value="ECO:0007669"/>
    <property type="project" value="TreeGrafter"/>
</dbReference>
<dbReference type="Gene3D" id="3.40.50.1110">
    <property type="entry name" value="SGNH hydrolase"/>
    <property type="match status" value="1"/>
</dbReference>
<organism evidence="2">
    <name type="scientific">uncultured Rubrobacteraceae bacterium</name>
    <dbReference type="NCBI Taxonomy" id="349277"/>
    <lineage>
        <taxon>Bacteria</taxon>
        <taxon>Bacillati</taxon>
        <taxon>Actinomycetota</taxon>
        <taxon>Rubrobacteria</taxon>
        <taxon>Rubrobacterales</taxon>
        <taxon>Rubrobacteraceae</taxon>
        <taxon>environmental samples</taxon>
    </lineage>
</organism>
<name>A0A6J4QFI6_9ACTN</name>
<dbReference type="AlphaFoldDB" id="A0A6J4QFI6"/>
<sequence length="275" mass="29377">MLAATGRCSDVLLKTLLLALFSFGVLLVCGCSTNEGIGGTSEETTMTTDAPASWNYVALGDSLAAGTGASQAGYVDRYAAYLEDDTGVRVSVTNLGQNGQTSSELLYALRNDPSWRLAVGEANVLTVNIGLNDLGHAVEAYENGTCGGADNQDCLREVVQTFEENWNATIAELLGLRSTGDTIIRTVGLGYTPYLDPEEAAEGLLSGEPSDFRVFEPYLDRVNRHIATTASDNGISYAEVRLERGYVSQDGLHPNDEGYEVIAGRLRDLGYSPLV</sequence>
<evidence type="ECO:0000259" key="1">
    <source>
        <dbReference type="Pfam" id="PF13472"/>
    </source>
</evidence>
<proteinExistence type="predicted"/>
<accession>A0A6J4QFI6</accession>
<protein>
    <recommendedName>
        <fullName evidence="1">SGNH hydrolase-type esterase domain-containing protein</fullName>
    </recommendedName>
</protein>
<reference evidence="2" key="1">
    <citation type="submission" date="2020-02" db="EMBL/GenBank/DDBJ databases">
        <authorList>
            <person name="Meier V. D."/>
        </authorList>
    </citation>
    <scope>NUCLEOTIDE SEQUENCE</scope>
    <source>
        <strain evidence="2">AVDCRST_MAG28</strain>
    </source>
</reference>